<evidence type="ECO:0000313" key="2">
    <source>
        <dbReference type="Proteomes" id="UP000319143"/>
    </source>
</evidence>
<organism evidence="1 2">
    <name type="scientific">Novipirellula artificiosorum</name>
    <dbReference type="NCBI Taxonomy" id="2528016"/>
    <lineage>
        <taxon>Bacteria</taxon>
        <taxon>Pseudomonadati</taxon>
        <taxon>Planctomycetota</taxon>
        <taxon>Planctomycetia</taxon>
        <taxon>Pirellulales</taxon>
        <taxon>Pirellulaceae</taxon>
        <taxon>Novipirellula</taxon>
    </lineage>
</organism>
<keyword evidence="2" id="KW-1185">Reference proteome</keyword>
<proteinExistence type="predicted"/>
<dbReference type="Proteomes" id="UP000319143">
    <property type="component" value="Unassembled WGS sequence"/>
</dbReference>
<accession>A0A5C6DSE9</accession>
<sequence length="59" mass="6669">MGCVQVVLQSQCHTPFVIILACNSNSKRDRTHSLSDIARFVVYLIVRSVGKLEIRLKQP</sequence>
<protein>
    <submittedName>
        <fullName evidence="1">Uncharacterized protein</fullName>
    </submittedName>
</protein>
<reference evidence="1 2" key="1">
    <citation type="submission" date="2019-02" db="EMBL/GenBank/DDBJ databases">
        <title>Deep-cultivation of Planctomycetes and their phenomic and genomic characterization uncovers novel biology.</title>
        <authorList>
            <person name="Wiegand S."/>
            <person name="Jogler M."/>
            <person name="Boedeker C."/>
            <person name="Pinto D."/>
            <person name="Vollmers J."/>
            <person name="Rivas-Marin E."/>
            <person name="Kohn T."/>
            <person name="Peeters S.H."/>
            <person name="Heuer A."/>
            <person name="Rast P."/>
            <person name="Oberbeckmann S."/>
            <person name="Bunk B."/>
            <person name="Jeske O."/>
            <person name="Meyerdierks A."/>
            <person name="Storesund J.E."/>
            <person name="Kallscheuer N."/>
            <person name="Luecker S."/>
            <person name="Lage O.M."/>
            <person name="Pohl T."/>
            <person name="Merkel B.J."/>
            <person name="Hornburger P."/>
            <person name="Mueller R.-W."/>
            <person name="Bruemmer F."/>
            <person name="Labrenz M."/>
            <person name="Spormann A.M."/>
            <person name="Op Den Camp H."/>
            <person name="Overmann J."/>
            <person name="Amann R."/>
            <person name="Jetten M.S.M."/>
            <person name="Mascher T."/>
            <person name="Medema M.H."/>
            <person name="Devos D.P."/>
            <person name="Kaster A.-K."/>
            <person name="Ovreas L."/>
            <person name="Rohde M."/>
            <person name="Galperin M.Y."/>
            <person name="Jogler C."/>
        </authorList>
    </citation>
    <scope>NUCLEOTIDE SEQUENCE [LARGE SCALE GENOMIC DNA]</scope>
    <source>
        <strain evidence="1 2">Poly41</strain>
    </source>
</reference>
<dbReference type="EMBL" id="SJPV01000004">
    <property type="protein sequence ID" value="TWU38411.1"/>
    <property type="molecule type" value="Genomic_DNA"/>
</dbReference>
<name>A0A5C6DSE9_9BACT</name>
<gene>
    <name evidence="1" type="ORF">Poly41_28870</name>
</gene>
<comment type="caution">
    <text evidence="1">The sequence shown here is derived from an EMBL/GenBank/DDBJ whole genome shotgun (WGS) entry which is preliminary data.</text>
</comment>
<dbReference type="AlphaFoldDB" id="A0A5C6DSE9"/>
<evidence type="ECO:0000313" key="1">
    <source>
        <dbReference type="EMBL" id="TWU38411.1"/>
    </source>
</evidence>